<dbReference type="EMBL" id="CP064946">
    <property type="protein sequence ID" value="QPH49818.1"/>
    <property type="molecule type" value="Genomic_DNA"/>
</dbReference>
<proteinExistence type="predicted"/>
<accession>A0A7S9L932</accession>
<name>A0A7S9L932_9PSED</name>
<evidence type="ECO:0000313" key="2">
    <source>
        <dbReference type="Proteomes" id="UP000594430"/>
    </source>
</evidence>
<dbReference type="RefSeq" id="WP_181074198.1">
    <property type="nucleotide sequence ID" value="NZ_BQHM01000005.1"/>
</dbReference>
<organism evidence="1 2">
    <name type="scientific">Pseudomonas fulva</name>
    <dbReference type="NCBI Taxonomy" id="47880"/>
    <lineage>
        <taxon>Bacteria</taxon>
        <taxon>Pseudomonadati</taxon>
        <taxon>Pseudomonadota</taxon>
        <taxon>Gammaproteobacteria</taxon>
        <taxon>Pseudomonadales</taxon>
        <taxon>Pseudomonadaceae</taxon>
        <taxon>Pseudomonas</taxon>
    </lineage>
</organism>
<dbReference type="AlphaFoldDB" id="A0A7S9L932"/>
<sequence length="56" mass="6592">MKIEHKSDHAKARATDYPAIEEQLDMLWHAMDQGTMPKAEPFYSTIQRVKQQYPKT</sequence>
<dbReference type="GeneID" id="93440657"/>
<evidence type="ECO:0000313" key="1">
    <source>
        <dbReference type="EMBL" id="QPH49818.1"/>
    </source>
</evidence>
<dbReference type="Proteomes" id="UP000594430">
    <property type="component" value="Chromosome"/>
</dbReference>
<gene>
    <name evidence="1" type="ORF">IZU98_03550</name>
</gene>
<protein>
    <submittedName>
        <fullName evidence="1">Uncharacterized protein</fullName>
    </submittedName>
</protein>
<reference evidence="1 2" key="1">
    <citation type="submission" date="2020-11" db="EMBL/GenBank/DDBJ databases">
        <title>Pseudomonas fulva producing VIM-24.</title>
        <authorList>
            <person name="Liu S."/>
        </authorList>
    </citation>
    <scope>NUCLEOTIDE SEQUENCE [LARGE SCALE GENOMIC DNA]</scope>
    <source>
        <strain evidence="1 2">ZDHY414</strain>
    </source>
</reference>